<dbReference type="InParanoid" id="A0A165ZBW7"/>
<evidence type="ECO:0000256" key="4">
    <source>
        <dbReference type="ARBA" id="ARBA00022729"/>
    </source>
</evidence>
<dbReference type="InterPro" id="IPR012132">
    <property type="entry name" value="GMC_OxRdtase"/>
</dbReference>
<dbReference type="PROSITE" id="PS00624">
    <property type="entry name" value="GMC_OXRED_2"/>
    <property type="match status" value="1"/>
</dbReference>
<dbReference type="Proteomes" id="UP000077266">
    <property type="component" value="Unassembled WGS sequence"/>
</dbReference>
<protein>
    <submittedName>
        <fullName evidence="11">Alcohol oxidase</fullName>
    </submittedName>
</protein>
<name>A0A165ZBW7_EXIGL</name>
<proteinExistence type="inferred from homology"/>
<evidence type="ECO:0000259" key="10">
    <source>
        <dbReference type="PROSITE" id="PS00624"/>
    </source>
</evidence>
<accession>A0A165ZBW7</accession>
<keyword evidence="5 8" id="KW-0274">FAD</keyword>
<evidence type="ECO:0000256" key="8">
    <source>
        <dbReference type="PIRSR" id="PIRSR000137-2"/>
    </source>
</evidence>
<comment type="similarity">
    <text evidence="2">Belongs to the GMC oxidoreductase family.</text>
</comment>
<feature type="domain" description="Glucose-methanol-choline oxidoreductase N-terminal" evidence="10">
    <location>
        <begin position="312"/>
        <end position="326"/>
    </location>
</feature>
<dbReference type="SUPFAM" id="SSF51905">
    <property type="entry name" value="FAD/NAD(P)-binding domain"/>
    <property type="match status" value="1"/>
</dbReference>
<dbReference type="InterPro" id="IPR036188">
    <property type="entry name" value="FAD/NAD-bd_sf"/>
</dbReference>
<dbReference type="SUPFAM" id="SSF54373">
    <property type="entry name" value="FAD-linked reductases, C-terminal domain"/>
    <property type="match status" value="1"/>
</dbReference>
<dbReference type="STRING" id="1314781.A0A165ZBW7"/>
<organism evidence="11 12">
    <name type="scientific">Exidia glandulosa HHB12029</name>
    <dbReference type="NCBI Taxonomy" id="1314781"/>
    <lineage>
        <taxon>Eukaryota</taxon>
        <taxon>Fungi</taxon>
        <taxon>Dikarya</taxon>
        <taxon>Basidiomycota</taxon>
        <taxon>Agaricomycotina</taxon>
        <taxon>Agaricomycetes</taxon>
        <taxon>Auriculariales</taxon>
        <taxon>Exidiaceae</taxon>
        <taxon>Exidia</taxon>
    </lineage>
</organism>
<sequence length="667" mass="71630">MQIIAPLLFLAISSHIKGGSATTVNSQTFATESFDFIVVGAGTAGTVLAVRLSEISSFRVGLIEAGNEHKDDPTLLIPHGYLADGAWGDPEYDWRFTTAPQKNLGGQALGMIRGKGLGGCSQINDMGVLLAGAVEYDTWGQLGNPGWSWAETLHYFQKLENNSVASAELQRITWATEDSRYRGHSGPIHTSFSKWYSAAVIPFYNAMQALGLKPRANVEEGINADWVGNPTLAIDQSSETRSYAGSSYYQPSAARSNLILLTGAQVTRVLFANTTDSEPHADLTAVGVEYVDLKTGNKYTAHASKEVVLSAGAVQSPQLLELSGIGNKTLLETLGITPLVDNPSVGENYQEHMHAQQVFEVPESMITWDVLSDPAVAAAQRLLYNETKTGLMTAGINAISYISAGKLTDTATLDAWRKASDAQFYATNPSAGARLQYEVGMQRLNASSAEPTMEVYAVAANAFPDVAKPNTSYIQLTAVPSHPFSRGSIHINSSNPLVQPVINLNTYGLDIDRKIMIAGSKLVRKIVATDEYKPFIVANVVPSQDEPTDDEWNEYLTQRTALPAHACCTVAMMPKDLDGVVDSKLVVYGTSNLRVVDASVFPFQLGTHIMATIYTIAEHAADIIKSDHGVNTTDPEAASSLSTEALAGFREQAAQLVAAAQGRVAAH</sequence>
<feature type="chain" id="PRO_5007869920" evidence="9">
    <location>
        <begin position="22"/>
        <end position="667"/>
    </location>
</feature>
<gene>
    <name evidence="11" type="ORF">EXIGLDRAFT_658365</name>
</gene>
<dbReference type="Gene3D" id="3.30.560.10">
    <property type="entry name" value="Glucose Oxidase, domain 3"/>
    <property type="match status" value="1"/>
</dbReference>
<dbReference type="GO" id="GO:0050660">
    <property type="term" value="F:flavin adenine dinucleotide binding"/>
    <property type="evidence" value="ECO:0007669"/>
    <property type="project" value="InterPro"/>
</dbReference>
<evidence type="ECO:0000256" key="9">
    <source>
        <dbReference type="SAM" id="SignalP"/>
    </source>
</evidence>
<dbReference type="InterPro" id="IPR000172">
    <property type="entry name" value="GMC_OxRdtase_N"/>
</dbReference>
<dbReference type="EMBL" id="KV426399">
    <property type="protein sequence ID" value="KZV81339.1"/>
    <property type="molecule type" value="Genomic_DNA"/>
</dbReference>
<evidence type="ECO:0000256" key="7">
    <source>
        <dbReference type="PIRSR" id="PIRSR000137-1"/>
    </source>
</evidence>
<reference evidence="11 12" key="1">
    <citation type="journal article" date="2016" name="Mol. Biol. Evol.">
        <title>Comparative Genomics of Early-Diverging Mushroom-Forming Fungi Provides Insights into the Origins of Lignocellulose Decay Capabilities.</title>
        <authorList>
            <person name="Nagy L.G."/>
            <person name="Riley R."/>
            <person name="Tritt A."/>
            <person name="Adam C."/>
            <person name="Daum C."/>
            <person name="Floudas D."/>
            <person name="Sun H."/>
            <person name="Yadav J.S."/>
            <person name="Pangilinan J."/>
            <person name="Larsson K.H."/>
            <person name="Matsuura K."/>
            <person name="Barry K."/>
            <person name="Labutti K."/>
            <person name="Kuo R."/>
            <person name="Ohm R.A."/>
            <person name="Bhattacharya S.S."/>
            <person name="Shirouzu T."/>
            <person name="Yoshinaga Y."/>
            <person name="Martin F.M."/>
            <person name="Grigoriev I.V."/>
            <person name="Hibbett D.S."/>
        </authorList>
    </citation>
    <scope>NUCLEOTIDE SEQUENCE [LARGE SCALE GENOMIC DNA]</scope>
    <source>
        <strain evidence="11 12">HHB12029</strain>
    </source>
</reference>
<evidence type="ECO:0000313" key="12">
    <source>
        <dbReference type="Proteomes" id="UP000077266"/>
    </source>
</evidence>
<dbReference type="InterPro" id="IPR007867">
    <property type="entry name" value="GMC_OxRtase_C"/>
</dbReference>
<evidence type="ECO:0000256" key="6">
    <source>
        <dbReference type="ARBA" id="ARBA00023002"/>
    </source>
</evidence>
<dbReference type="AlphaFoldDB" id="A0A165ZBW7"/>
<comment type="cofactor">
    <cofactor evidence="1 8">
        <name>FAD</name>
        <dbReference type="ChEBI" id="CHEBI:57692"/>
    </cofactor>
</comment>
<dbReference type="OrthoDB" id="269227at2759"/>
<evidence type="ECO:0000256" key="1">
    <source>
        <dbReference type="ARBA" id="ARBA00001974"/>
    </source>
</evidence>
<keyword evidence="12" id="KW-1185">Reference proteome</keyword>
<dbReference type="PANTHER" id="PTHR11552">
    <property type="entry name" value="GLUCOSE-METHANOL-CHOLINE GMC OXIDOREDUCTASE"/>
    <property type="match status" value="1"/>
</dbReference>
<feature type="signal peptide" evidence="9">
    <location>
        <begin position="1"/>
        <end position="21"/>
    </location>
</feature>
<keyword evidence="4 9" id="KW-0732">Signal</keyword>
<dbReference type="PANTHER" id="PTHR11552:SF201">
    <property type="entry name" value="GLUCOSE-METHANOL-CHOLINE OXIDOREDUCTASE N-TERMINAL DOMAIN-CONTAINING PROTEIN"/>
    <property type="match status" value="1"/>
</dbReference>
<dbReference type="GO" id="GO:0016614">
    <property type="term" value="F:oxidoreductase activity, acting on CH-OH group of donors"/>
    <property type="evidence" value="ECO:0007669"/>
    <property type="project" value="InterPro"/>
</dbReference>
<feature type="active site" description="Proton donor" evidence="7">
    <location>
        <position position="565"/>
    </location>
</feature>
<feature type="binding site" evidence="8">
    <location>
        <position position="266"/>
    </location>
    <ligand>
        <name>FAD</name>
        <dbReference type="ChEBI" id="CHEBI:57692"/>
    </ligand>
</feature>
<keyword evidence="3" id="KW-0285">Flavoprotein</keyword>
<keyword evidence="6" id="KW-0560">Oxidoreductase</keyword>
<evidence type="ECO:0000256" key="3">
    <source>
        <dbReference type="ARBA" id="ARBA00022630"/>
    </source>
</evidence>
<dbReference type="PIRSF" id="PIRSF000137">
    <property type="entry name" value="Alcohol_oxidase"/>
    <property type="match status" value="1"/>
</dbReference>
<evidence type="ECO:0000313" key="11">
    <source>
        <dbReference type="EMBL" id="KZV81339.1"/>
    </source>
</evidence>
<evidence type="ECO:0000256" key="5">
    <source>
        <dbReference type="ARBA" id="ARBA00022827"/>
    </source>
</evidence>
<evidence type="ECO:0000256" key="2">
    <source>
        <dbReference type="ARBA" id="ARBA00010790"/>
    </source>
</evidence>
<dbReference type="Pfam" id="PF05199">
    <property type="entry name" value="GMC_oxred_C"/>
    <property type="match status" value="1"/>
</dbReference>
<feature type="active site" description="Proton acceptor" evidence="7">
    <location>
        <position position="608"/>
    </location>
</feature>
<dbReference type="Gene3D" id="3.50.50.60">
    <property type="entry name" value="FAD/NAD(P)-binding domain"/>
    <property type="match status" value="1"/>
</dbReference>
<dbReference type="Pfam" id="PF00732">
    <property type="entry name" value="GMC_oxred_N"/>
    <property type="match status" value="1"/>
</dbReference>